<dbReference type="PROSITE" id="PS01279">
    <property type="entry name" value="PCMT"/>
    <property type="match status" value="1"/>
</dbReference>
<proteinExistence type="inferred from homology"/>
<organism evidence="8 9">
    <name type="scientific">Salinivibrio costicola</name>
    <name type="common">Vibrio costicola</name>
    <dbReference type="NCBI Taxonomy" id="51367"/>
    <lineage>
        <taxon>Bacteria</taxon>
        <taxon>Pseudomonadati</taxon>
        <taxon>Pseudomonadota</taxon>
        <taxon>Gammaproteobacteria</taxon>
        <taxon>Vibrionales</taxon>
        <taxon>Vibrionaceae</taxon>
        <taxon>Salinivibrio</taxon>
    </lineage>
</organism>
<evidence type="ECO:0000256" key="4">
    <source>
        <dbReference type="ARBA" id="ARBA00022603"/>
    </source>
</evidence>
<dbReference type="NCBIfam" id="NF001453">
    <property type="entry name" value="PRK00312.1"/>
    <property type="match status" value="1"/>
</dbReference>
<accession>A0ABX6K1I7</accession>
<dbReference type="PANTHER" id="PTHR11579:SF0">
    <property type="entry name" value="PROTEIN-L-ISOASPARTATE(D-ASPARTATE) O-METHYLTRANSFERASE"/>
    <property type="match status" value="1"/>
</dbReference>
<dbReference type="NCBIfam" id="TIGR00080">
    <property type="entry name" value="pimt"/>
    <property type="match status" value="1"/>
</dbReference>
<dbReference type="RefSeq" id="WP_069591116.1">
    <property type="nucleotide sequence ID" value="NZ_CP050266.1"/>
</dbReference>
<evidence type="ECO:0000256" key="5">
    <source>
        <dbReference type="ARBA" id="ARBA00022679"/>
    </source>
</evidence>
<keyword evidence="6 7" id="KW-0949">S-adenosyl-L-methionine</keyword>
<keyword evidence="3 7" id="KW-0963">Cytoplasm</keyword>
<evidence type="ECO:0000256" key="3">
    <source>
        <dbReference type="ARBA" id="ARBA00022490"/>
    </source>
</evidence>
<evidence type="ECO:0000256" key="2">
    <source>
        <dbReference type="ARBA" id="ARBA00005369"/>
    </source>
</evidence>
<keyword evidence="5 7" id="KW-0808">Transferase</keyword>
<evidence type="ECO:0000256" key="1">
    <source>
        <dbReference type="ARBA" id="ARBA00004496"/>
    </source>
</evidence>
<comment type="subcellular location">
    <subcellularLocation>
        <location evidence="1 7">Cytoplasm</location>
    </subcellularLocation>
</comment>
<keyword evidence="4 7" id="KW-0489">Methyltransferase</keyword>
<sequence length="206" mass="22812">MSQAQSLIQFLQQQGIDNQSVLDAMQAVPRHLFVSEAMTHQAYGNNALPIGWGQTISQPYIVAKMTTLLNLRRDSRILEIGTGSGYQTAILAQLVDQVYSVERIKQLQMLAKRRLKQLDIYNVATKHGDGWQGWPAKGPYDGIIVTAAAERIPDALCQQLTEGGVMLIPVGEHQQTLIKVTRQGEEFLTETIESVRFVPLVAGELA</sequence>
<feature type="active site" evidence="7">
    <location>
        <position position="57"/>
    </location>
</feature>
<dbReference type="CDD" id="cd02440">
    <property type="entry name" value="AdoMet_MTases"/>
    <property type="match status" value="1"/>
</dbReference>
<dbReference type="InterPro" id="IPR000682">
    <property type="entry name" value="PCMT"/>
</dbReference>
<dbReference type="HAMAP" id="MF_00090">
    <property type="entry name" value="PIMT"/>
    <property type="match status" value="1"/>
</dbReference>
<evidence type="ECO:0000313" key="8">
    <source>
        <dbReference type="EMBL" id="QIR05437.1"/>
    </source>
</evidence>
<comment type="similarity">
    <text evidence="2 7">Belongs to the methyltransferase superfamily. L-isoaspartyl/D-aspartyl protein methyltransferase family.</text>
</comment>
<keyword evidence="9" id="KW-1185">Reference proteome</keyword>
<dbReference type="Gene3D" id="3.40.50.150">
    <property type="entry name" value="Vaccinia Virus protein VP39"/>
    <property type="match status" value="1"/>
</dbReference>
<reference evidence="8 9" key="1">
    <citation type="submission" date="2020-03" db="EMBL/GenBank/DDBJ databases">
        <title>Genome mining reveals the biosynthetic pathways of PHA and ectoines of the halophilic strain Salinivibrio costicola M318 isolated from fermented shrimp paste.</title>
        <authorList>
            <person name="Doan T.V."/>
            <person name="Tran L.T."/>
            <person name="Trieu T.A."/>
            <person name="Nguyen Q.V."/>
            <person name="Quach T.N."/>
            <person name="Phi T.Q."/>
            <person name="Kumar S."/>
        </authorList>
    </citation>
    <scope>NUCLEOTIDE SEQUENCE [LARGE SCALE GENOMIC DNA]</scope>
    <source>
        <strain evidence="8 9">M318</strain>
    </source>
</reference>
<evidence type="ECO:0000313" key="9">
    <source>
        <dbReference type="Proteomes" id="UP000501408"/>
    </source>
</evidence>
<dbReference type="EMBL" id="CP050266">
    <property type="protein sequence ID" value="QIR05437.1"/>
    <property type="molecule type" value="Genomic_DNA"/>
</dbReference>
<dbReference type="PANTHER" id="PTHR11579">
    <property type="entry name" value="PROTEIN-L-ISOASPARTATE O-METHYLTRANSFERASE"/>
    <property type="match status" value="1"/>
</dbReference>
<name>A0ABX6K1I7_SALCS</name>
<evidence type="ECO:0000256" key="7">
    <source>
        <dbReference type="HAMAP-Rule" id="MF_00090"/>
    </source>
</evidence>
<gene>
    <name evidence="7" type="primary">pcm</name>
    <name evidence="8" type="ORF">HBA18_02995</name>
</gene>
<evidence type="ECO:0000256" key="6">
    <source>
        <dbReference type="ARBA" id="ARBA00022691"/>
    </source>
</evidence>
<comment type="function">
    <text evidence="7">Catalyzes the methyl esterification of L-isoaspartyl residues in peptides and proteins that result from spontaneous decomposition of normal L-aspartyl and L-asparaginyl residues. It plays a role in the repair and/or degradation of damaged proteins.</text>
</comment>
<dbReference type="Proteomes" id="UP000501408">
    <property type="component" value="Chromosome 1"/>
</dbReference>
<dbReference type="EC" id="2.1.1.77" evidence="7"/>
<dbReference type="GO" id="GO:0032259">
    <property type="term" value="P:methylation"/>
    <property type="evidence" value="ECO:0007669"/>
    <property type="project" value="UniProtKB-KW"/>
</dbReference>
<dbReference type="Pfam" id="PF01135">
    <property type="entry name" value="PCMT"/>
    <property type="match status" value="1"/>
</dbReference>
<dbReference type="GO" id="GO:0004719">
    <property type="term" value="F:protein-L-isoaspartate (D-aspartate) O-methyltransferase activity"/>
    <property type="evidence" value="ECO:0007669"/>
    <property type="project" value="UniProtKB-EC"/>
</dbReference>
<protein>
    <recommendedName>
        <fullName evidence="7">Protein-L-isoaspartate O-methyltransferase</fullName>
        <ecNumber evidence="7">2.1.1.77</ecNumber>
    </recommendedName>
    <alternativeName>
        <fullName evidence="7">L-isoaspartyl protein carboxyl methyltransferase</fullName>
    </alternativeName>
    <alternativeName>
        <fullName evidence="7">Protein L-isoaspartyl methyltransferase</fullName>
    </alternativeName>
    <alternativeName>
        <fullName evidence="7">Protein-beta-aspartate methyltransferase</fullName>
        <shortName evidence="7">PIMT</shortName>
    </alternativeName>
</protein>
<dbReference type="InterPro" id="IPR029063">
    <property type="entry name" value="SAM-dependent_MTases_sf"/>
</dbReference>
<comment type="catalytic activity">
    <reaction evidence="7">
        <text>[protein]-L-isoaspartate + S-adenosyl-L-methionine = [protein]-L-isoaspartate alpha-methyl ester + S-adenosyl-L-homocysteine</text>
        <dbReference type="Rhea" id="RHEA:12705"/>
        <dbReference type="Rhea" id="RHEA-COMP:12143"/>
        <dbReference type="Rhea" id="RHEA-COMP:12144"/>
        <dbReference type="ChEBI" id="CHEBI:57856"/>
        <dbReference type="ChEBI" id="CHEBI:59789"/>
        <dbReference type="ChEBI" id="CHEBI:90596"/>
        <dbReference type="ChEBI" id="CHEBI:90598"/>
        <dbReference type="EC" id="2.1.1.77"/>
    </reaction>
</comment>
<dbReference type="SUPFAM" id="SSF53335">
    <property type="entry name" value="S-adenosyl-L-methionine-dependent methyltransferases"/>
    <property type="match status" value="1"/>
</dbReference>